<dbReference type="SUPFAM" id="SSF56112">
    <property type="entry name" value="Protein kinase-like (PK-like)"/>
    <property type="match status" value="1"/>
</dbReference>
<feature type="domain" description="Protein kinase" evidence="2">
    <location>
        <begin position="76"/>
        <end position="166"/>
    </location>
</feature>
<keyword evidence="4" id="KW-1185">Reference proteome</keyword>
<evidence type="ECO:0000313" key="3">
    <source>
        <dbReference type="EMBL" id="KAK3195033.1"/>
    </source>
</evidence>
<protein>
    <recommendedName>
        <fullName evidence="2">Protein kinase domain-containing protein</fullName>
    </recommendedName>
</protein>
<dbReference type="InterPro" id="IPR000719">
    <property type="entry name" value="Prot_kinase_dom"/>
</dbReference>
<dbReference type="EMBL" id="JANJYJ010000008">
    <property type="protein sequence ID" value="KAK3195033.1"/>
    <property type="molecule type" value="Genomic_DNA"/>
</dbReference>
<accession>A0AAE0DXX8</accession>
<evidence type="ECO:0000313" key="4">
    <source>
        <dbReference type="Proteomes" id="UP001281410"/>
    </source>
</evidence>
<keyword evidence="1" id="KW-0812">Transmembrane</keyword>
<sequence length="166" mass="18762">MAGSLPDELVRRLEDSSLLISYDGNLNLRCHEKKKNKFIVPLVASAAAIVFTLLIVLAIWSRLKRRKEQEILRIIDNFKRVHGKGGFGTVYHGYLGDTQVAVKILSSSSTQGYKEFQAEITFLLRVHHRNLTNFVGYCNEGAKKRLIYEYMANGNLQQNLSDATSS</sequence>
<dbReference type="AlphaFoldDB" id="A0AAE0DXX8"/>
<keyword evidence="1" id="KW-1133">Transmembrane helix</keyword>
<dbReference type="PROSITE" id="PS50011">
    <property type="entry name" value="PROTEIN_KINASE_DOM"/>
    <property type="match status" value="1"/>
</dbReference>
<name>A0AAE0DXX8_9ROSI</name>
<dbReference type="Proteomes" id="UP001281410">
    <property type="component" value="Unassembled WGS sequence"/>
</dbReference>
<dbReference type="InterPro" id="IPR001245">
    <property type="entry name" value="Ser-Thr/Tyr_kinase_cat_dom"/>
</dbReference>
<organism evidence="3 4">
    <name type="scientific">Dipteronia sinensis</name>
    <dbReference type="NCBI Taxonomy" id="43782"/>
    <lineage>
        <taxon>Eukaryota</taxon>
        <taxon>Viridiplantae</taxon>
        <taxon>Streptophyta</taxon>
        <taxon>Embryophyta</taxon>
        <taxon>Tracheophyta</taxon>
        <taxon>Spermatophyta</taxon>
        <taxon>Magnoliopsida</taxon>
        <taxon>eudicotyledons</taxon>
        <taxon>Gunneridae</taxon>
        <taxon>Pentapetalae</taxon>
        <taxon>rosids</taxon>
        <taxon>malvids</taxon>
        <taxon>Sapindales</taxon>
        <taxon>Sapindaceae</taxon>
        <taxon>Hippocastanoideae</taxon>
        <taxon>Acereae</taxon>
        <taxon>Dipteronia</taxon>
    </lineage>
</organism>
<evidence type="ECO:0000256" key="1">
    <source>
        <dbReference type="SAM" id="Phobius"/>
    </source>
</evidence>
<dbReference type="GO" id="GO:0005524">
    <property type="term" value="F:ATP binding"/>
    <property type="evidence" value="ECO:0007669"/>
    <property type="project" value="InterPro"/>
</dbReference>
<proteinExistence type="predicted"/>
<dbReference type="Gene3D" id="1.10.510.10">
    <property type="entry name" value="Transferase(Phosphotransferase) domain 1"/>
    <property type="match status" value="1"/>
</dbReference>
<comment type="caution">
    <text evidence="3">The sequence shown here is derived from an EMBL/GenBank/DDBJ whole genome shotgun (WGS) entry which is preliminary data.</text>
</comment>
<evidence type="ECO:0000259" key="2">
    <source>
        <dbReference type="PROSITE" id="PS50011"/>
    </source>
</evidence>
<gene>
    <name evidence="3" type="ORF">Dsin_026343</name>
</gene>
<dbReference type="PANTHER" id="PTHR45631">
    <property type="entry name" value="OS07G0107800 PROTEIN-RELATED"/>
    <property type="match status" value="1"/>
</dbReference>
<reference evidence="3" key="1">
    <citation type="journal article" date="2023" name="Plant J.">
        <title>Genome sequences and population genomics provide insights into the demographic history, inbreeding, and mutation load of two 'living fossil' tree species of Dipteronia.</title>
        <authorList>
            <person name="Feng Y."/>
            <person name="Comes H.P."/>
            <person name="Chen J."/>
            <person name="Zhu S."/>
            <person name="Lu R."/>
            <person name="Zhang X."/>
            <person name="Li P."/>
            <person name="Qiu J."/>
            <person name="Olsen K.M."/>
            <person name="Qiu Y."/>
        </authorList>
    </citation>
    <scope>NUCLEOTIDE SEQUENCE</scope>
    <source>
        <strain evidence="3">NBL</strain>
    </source>
</reference>
<dbReference type="Pfam" id="PF07714">
    <property type="entry name" value="PK_Tyr_Ser-Thr"/>
    <property type="match status" value="1"/>
</dbReference>
<keyword evidence="1" id="KW-0472">Membrane</keyword>
<dbReference type="InterPro" id="IPR011009">
    <property type="entry name" value="Kinase-like_dom_sf"/>
</dbReference>
<dbReference type="PANTHER" id="PTHR45631:SF202">
    <property type="entry name" value="SENESCENCE-INDUCED RECEPTOR-LIKE SERINE_THREONINE-PROTEIN KINASE"/>
    <property type="match status" value="1"/>
</dbReference>
<feature type="transmembrane region" description="Helical" evidence="1">
    <location>
        <begin position="38"/>
        <end position="60"/>
    </location>
</feature>
<dbReference type="GO" id="GO:0004672">
    <property type="term" value="F:protein kinase activity"/>
    <property type="evidence" value="ECO:0007669"/>
    <property type="project" value="InterPro"/>
</dbReference>